<comment type="caution">
    <text evidence="5">The sequence shown here is derived from an EMBL/GenBank/DDBJ whole genome shotgun (WGS) entry which is preliminary data.</text>
</comment>
<dbReference type="SUPFAM" id="SSF48008">
    <property type="entry name" value="GntR ligand-binding domain-like"/>
    <property type="match status" value="1"/>
</dbReference>
<accession>A0A0D8B6Y1</accession>
<dbReference type="SMART" id="SM00895">
    <property type="entry name" value="FCD"/>
    <property type="match status" value="1"/>
</dbReference>
<dbReference type="GO" id="GO:0003677">
    <property type="term" value="F:DNA binding"/>
    <property type="evidence" value="ECO:0007669"/>
    <property type="project" value="UniProtKB-KW"/>
</dbReference>
<proteinExistence type="predicted"/>
<dbReference type="Gene3D" id="1.10.10.10">
    <property type="entry name" value="Winged helix-like DNA-binding domain superfamily/Winged helix DNA-binding domain"/>
    <property type="match status" value="1"/>
</dbReference>
<evidence type="ECO:0000259" key="4">
    <source>
        <dbReference type="PROSITE" id="PS50949"/>
    </source>
</evidence>
<keyword evidence="2" id="KW-0238">DNA-binding</keyword>
<dbReference type="Pfam" id="PF00392">
    <property type="entry name" value="GntR"/>
    <property type="match status" value="1"/>
</dbReference>
<dbReference type="InterPro" id="IPR036390">
    <property type="entry name" value="WH_DNA-bd_sf"/>
</dbReference>
<evidence type="ECO:0000256" key="3">
    <source>
        <dbReference type="ARBA" id="ARBA00023163"/>
    </source>
</evidence>
<dbReference type="PANTHER" id="PTHR43537">
    <property type="entry name" value="TRANSCRIPTIONAL REGULATOR, GNTR FAMILY"/>
    <property type="match status" value="1"/>
</dbReference>
<dbReference type="PANTHER" id="PTHR43537:SF5">
    <property type="entry name" value="UXU OPERON TRANSCRIPTIONAL REGULATOR"/>
    <property type="match status" value="1"/>
</dbReference>
<dbReference type="AlphaFoldDB" id="A0A0D8B6Y1"/>
<feature type="domain" description="HTH gntR-type" evidence="4">
    <location>
        <begin position="7"/>
        <end position="76"/>
    </location>
</feature>
<sequence>MERVAAVSTASAVAHVLREEILSRQDGDLYLGQEDELLARFGVSRPSLRQAVRLLQAEGILTVRRGHHGGLYGQRPDAAGVAHVASVFLRTRRASLADISATYTLITTECARLAALNPDGVERRRLLTFVEQSAGGNQRDHARARVQWGILLAELARSPTLQLFEDVLGSLSRYPTSRPLLLDPDSIALACEQWRQVAEAVRDGDADVAVALSREHGDARVRYIRDLPEDLLGW</sequence>
<dbReference type="OrthoDB" id="4164516at2"/>
<evidence type="ECO:0000256" key="1">
    <source>
        <dbReference type="ARBA" id="ARBA00023015"/>
    </source>
</evidence>
<dbReference type="PRINTS" id="PR00035">
    <property type="entry name" value="HTHGNTR"/>
</dbReference>
<dbReference type="Proteomes" id="UP000032545">
    <property type="component" value="Unassembled WGS sequence"/>
</dbReference>
<keyword evidence="1" id="KW-0805">Transcription regulation</keyword>
<name>A0A0D8B6Y1_9ACTN</name>
<dbReference type="InterPro" id="IPR000524">
    <property type="entry name" value="Tscrpt_reg_HTH_GntR"/>
</dbReference>
<dbReference type="InterPro" id="IPR036388">
    <property type="entry name" value="WH-like_DNA-bd_sf"/>
</dbReference>
<dbReference type="GO" id="GO:0003700">
    <property type="term" value="F:DNA-binding transcription factor activity"/>
    <property type="evidence" value="ECO:0007669"/>
    <property type="project" value="InterPro"/>
</dbReference>
<gene>
    <name evidence="5" type="ORF">FF36_06029</name>
</gene>
<dbReference type="RefSeq" id="WP_044888444.1">
    <property type="nucleotide sequence ID" value="NZ_JYFN01000089.1"/>
</dbReference>
<dbReference type="InterPro" id="IPR011711">
    <property type="entry name" value="GntR_C"/>
</dbReference>
<dbReference type="InterPro" id="IPR008920">
    <property type="entry name" value="TF_FadR/GntR_C"/>
</dbReference>
<dbReference type="PROSITE" id="PS50949">
    <property type="entry name" value="HTH_GNTR"/>
    <property type="match status" value="1"/>
</dbReference>
<evidence type="ECO:0000313" key="5">
    <source>
        <dbReference type="EMBL" id="KJE19694.1"/>
    </source>
</evidence>
<organism evidence="5 6">
    <name type="scientific">Frankia torreyi</name>
    <dbReference type="NCBI Taxonomy" id="1856"/>
    <lineage>
        <taxon>Bacteria</taxon>
        <taxon>Bacillati</taxon>
        <taxon>Actinomycetota</taxon>
        <taxon>Actinomycetes</taxon>
        <taxon>Frankiales</taxon>
        <taxon>Frankiaceae</taxon>
        <taxon>Frankia</taxon>
    </lineage>
</organism>
<evidence type="ECO:0000313" key="6">
    <source>
        <dbReference type="Proteomes" id="UP000032545"/>
    </source>
</evidence>
<keyword evidence="6" id="KW-1185">Reference proteome</keyword>
<dbReference type="Pfam" id="PF07729">
    <property type="entry name" value="FCD"/>
    <property type="match status" value="1"/>
</dbReference>
<dbReference type="SUPFAM" id="SSF46785">
    <property type="entry name" value="Winged helix' DNA-binding domain"/>
    <property type="match status" value="1"/>
</dbReference>
<dbReference type="PATRIC" id="fig|1502723.3.peg.6837"/>
<protein>
    <submittedName>
        <fullName evidence="5">Transcriptional regulator, GntR family</fullName>
    </submittedName>
</protein>
<reference evidence="5 6" key="2">
    <citation type="journal article" date="2016" name="Genome Announc.">
        <title>Permanent Draft Genome Sequences for Two Variants of Frankia sp. Strain CpI1, the First Frankia Strain Isolated from Root Nodules of Comptonia peregrina.</title>
        <authorList>
            <person name="Oshone R."/>
            <person name="Hurst S.G.IV."/>
            <person name="Abebe-Akele F."/>
            <person name="Simpson S."/>
            <person name="Morris K."/>
            <person name="Thomas W.K."/>
            <person name="Tisa L.S."/>
        </authorList>
    </citation>
    <scope>NUCLEOTIDE SEQUENCE [LARGE SCALE GENOMIC DNA]</scope>
    <source>
        <strain evidence="6">CpI1-S</strain>
    </source>
</reference>
<dbReference type="EMBL" id="JYFN01000089">
    <property type="protein sequence ID" value="KJE19694.1"/>
    <property type="molecule type" value="Genomic_DNA"/>
</dbReference>
<keyword evidence="3" id="KW-0804">Transcription</keyword>
<reference evidence="6" key="1">
    <citation type="submission" date="2015-02" db="EMBL/GenBank/DDBJ databases">
        <title>Draft Genome of Frankia sp. CpI1-S.</title>
        <authorList>
            <person name="Oshone R.T."/>
            <person name="Ngom M."/>
            <person name="Ghodhbane-Gtari F."/>
            <person name="Gtari M."/>
            <person name="Morris K."/>
            <person name="Thomas K."/>
            <person name="Sen A."/>
            <person name="Tisa L.S."/>
        </authorList>
    </citation>
    <scope>NUCLEOTIDE SEQUENCE [LARGE SCALE GENOMIC DNA]</scope>
    <source>
        <strain evidence="6">CpI1-S</strain>
    </source>
</reference>
<dbReference type="Gene3D" id="1.20.120.530">
    <property type="entry name" value="GntR ligand-binding domain-like"/>
    <property type="match status" value="1"/>
</dbReference>
<evidence type="ECO:0000256" key="2">
    <source>
        <dbReference type="ARBA" id="ARBA00023125"/>
    </source>
</evidence>